<evidence type="ECO:0008006" key="4">
    <source>
        <dbReference type="Google" id="ProtNLM"/>
    </source>
</evidence>
<comment type="caution">
    <text evidence="2">The sequence shown here is derived from an EMBL/GenBank/DDBJ whole genome shotgun (WGS) entry which is preliminary data.</text>
</comment>
<sequence length="375" mass="41328">MTEMSKTDLRDRVFAAADGLFLRSGSLHSFGYREVRKLAKGASNDVMALFNEWKTSREQMRQSRPTALAAAADELAGTLWLIAQLLSDGRGPGAPRIEPAGPNTAPSDRGHGPRSRALQSAAAGGPARSDRSAPPPPVARTSPATFSSIPRPGSEAKPPARRRKTSKAPSAGRKASKAPSAGKDANQFVLSPPRSAVKGVELSENDWKGARDPRMAEAVAIALRKNGTRMRARQIYKALPPSNRPNDEAHAVRDLQRALAGCKIKWFKGGWFWFEDEEALPREKNRRRKTNVAKSYRRGDELWWRIAHSIVRLGRPFTPDEIADATVKERDGFAESWLRVRLIRATKGKDPFLREKGPGILEWTGLDPSHVVKNV</sequence>
<dbReference type="AlphaFoldDB" id="A0A1Y2JMZ9"/>
<proteinExistence type="predicted"/>
<gene>
    <name evidence="2" type="ORF">BSZ19_19855</name>
</gene>
<organism evidence="2 3">
    <name type="scientific">Bradyrhizobium japonicum</name>
    <dbReference type="NCBI Taxonomy" id="375"/>
    <lineage>
        <taxon>Bacteria</taxon>
        <taxon>Pseudomonadati</taxon>
        <taxon>Pseudomonadota</taxon>
        <taxon>Alphaproteobacteria</taxon>
        <taxon>Hyphomicrobiales</taxon>
        <taxon>Nitrobacteraceae</taxon>
        <taxon>Bradyrhizobium</taxon>
    </lineage>
</organism>
<reference evidence="2 3" key="1">
    <citation type="submission" date="2017-03" db="EMBL/GenBank/DDBJ databases">
        <title>Whole genome sequences of fourteen strains of Bradyrhizobium canariense and one strain of Bradyrhizobium japonicum isolated from Lupinus (Papilionoideae: Genisteae) species in Algeria.</title>
        <authorList>
            <person name="Crovadore J."/>
            <person name="Chekireb D."/>
            <person name="Brachmann A."/>
            <person name="Chablais R."/>
            <person name="Cochard B."/>
            <person name="Lefort F."/>
        </authorList>
    </citation>
    <scope>NUCLEOTIDE SEQUENCE [LARGE SCALE GENOMIC DNA]</scope>
    <source>
        <strain evidence="2 3">UBMA197</strain>
    </source>
</reference>
<feature type="region of interest" description="Disordered" evidence="1">
    <location>
        <begin position="91"/>
        <end position="192"/>
    </location>
</feature>
<protein>
    <recommendedName>
        <fullName evidence="4">KfrA N-terminal DNA-binding domain-containing protein</fullName>
    </recommendedName>
</protein>
<evidence type="ECO:0000256" key="1">
    <source>
        <dbReference type="SAM" id="MobiDB-lite"/>
    </source>
</evidence>
<dbReference type="EMBL" id="NAFL01000251">
    <property type="protein sequence ID" value="OSJ32099.1"/>
    <property type="molecule type" value="Genomic_DNA"/>
</dbReference>
<evidence type="ECO:0000313" key="3">
    <source>
        <dbReference type="Proteomes" id="UP000193335"/>
    </source>
</evidence>
<evidence type="ECO:0000313" key="2">
    <source>
        <dbReference type="EMBL" id="OSJ32099.1"/>
    </source>
</evidence>
<dbReference type="Proteomes" id="UP000193335">
    <property type="component" value="Unassembled WGS sequence"/>
</dbReference>
<name>A0A1Y2JMZ9_BRAJP</name>
<accession>A0A1Y2JMZ9</accession>